<evidence type="ECO:0000313" key="2">
    <source>
        <dbReference type="EMBL" id="GGA32363.1"/>
    </source>
</evidence>
<feature type="domain" description="N-acetyltransferase" evidence="1">
    <location>
        <begin position="10"/>
        <end position="156"/>
    </location>
</feature>
<protein>
    <recommendedName>
        <fullName evidence="1">N-acetyltransferase domain-containing protein</fullName>
    </recommendedName>
</protein>
<dbReference type="InterPro" id="IPR016181">
    <property type="entry name" value="Acyl_CoA_acyltransferase"/>
</dbReference>
<organism evidence="2 3">
    <name type="scientific">Paenibacillus physcomitrellae</name>
    <dbReference type="NCBI Taxonomy" id="1619311"/>
    <lineage>
        <taxon>Bacteria</taxon>
        <taxon>Bacillati</taxon>
        <taxon>Bacillota</taxon>
        <taxon>Bacilli</taxon>
        <taxon>Bacillales</taxon>
        <taxon>Paenibacillaceae</taxon>
        <taxon>Paenibacillus</taxon>
    </lineage>
</organism>
<dbReference type="PROSITE" id="PS51186">
    <property type="entry name" value="GNAT"/>
    <property type="match status" value="1"/>
</dbReference>
<dbReference type="EMBL" id="BMHF01000004">
    <property type="protein sequence ID" value="GGA32363.1"/>
    <property type="molecule type" value="Genomic_DNA"/>
</dbReference>
<dbReference type="SUPFAM" id="SSF55729">
    <property type="entry name" value="Acyl-CoA N-acyltransferases (Nat)"/>
    <property type="match status" value="1"/>
</dbReference>
<name>A0ABQ1FXZ1_9BACL</name>
<reference evidence="3" key="1">
    <citation type="journal article" date="2019" name="Int. J. Syst. Evol. Microbiol.">
        <title>The Global Catalogue of Microorganisms (GCM) 10K type strain sequencing project: providing services to taxonomists for standard genome sequencing and annotation.</title>
        <authorList>
            <consortium name="The Broad Institute Genomics Platform"/>
            <consortium name="The Broad Institute Genome Sequencing Center for Infectious Disease"/>
            <person name="Wu L."/>
            <person name="Ma J."/>
        </authorList>
    </citation>
    <scope>NUCLEOTIDE SEQUENCE [LARGE SCALE GENOMIC DNA]</scope>
    <source>
        <strain evidence="3">CGMCC 1.15044</strain>
    </source>
</reference>
<accession>A0ABQ1FXZ1</accession>
<proteinExistence type="predicted"/>
<gene>
    <name evidence="2" type="ORF">GCM10010917_16820</name>
</gene>
<evidence type="ECO:0000313" key="3">
    <source>
        <dbReference type="Proteomes" id="UP000609323"/>
    </source>
</evidence>
<keyword evidence="3" id="KW-1185">Reference proteome</keyword>
<dbReference type="Pfam" id="PF00583">
    <property type="entry name" value="Acetyltransf_1"/>
    <property type="match status" value="1"/>
</dbReference>
<dbReference type="InterPro" id="IPR000182">
    <property type="entry name" value="GNAT_dom"/>
</dbReference>
<comment type="caution">
    <text evidence="2">The sequence shown here is derived from an EMBL/GenBank/DDBJ whole genome shotgun (WGS) entry which is preliminary data.</text>
</comment>
<dbReference type="RefSeq" id="WP_094095215.1">
    <property type="nucleotide sequence ID" value="NZ_BMHF01000004.1"/>
</dbReference>
<evidence type="ECO:0000259" key="1">
    <source>
        <dbReference type="PROSITE" id="PS51186"/>
    </source>
</evidence>
<dbReference type="Gene3D" id="3.40.630.30">
    <property type="match status" value="1"/>
</dbReference>
<dbReference type="Proteomes" id="UP000609323">
    <property type="component" value="Unassembled WGS sequence"/>
</dbReference>
<dbReference type="CDD" id="cd04301">
    <property type="entry name" value="NAT_SF"/>
    <property type="match status" value="1"/>
</dbReference>
<sequence>MVTLERIKKGQVRSELELMNSDPYFNWVSKGKKQFSLEEALEEIYESEALGTERYFIVLNDKRIGILEFLMKHPKDGQTWLGLLLIGKPWQRRGYGEQTFRLFMVMMQEREVARVRIGVTADNEPARHFWVRQGFKPVDSSHKEDGREIIIYERLV</sequence>